<organism evidence="1">
    <name type="scientific">marine sediment metagenome</name>
    <dbReference type="NCBI Taxonomy" id="412755"/>
    <lineage>
        <taxon>unclassified sequences</taxon>
        <taxon>metagenomes</taxon>
        <taxon>ecological metagenomes</taxon>
    </lineage>
</organism>
<accession>A0A0F9D7D0</accession>
<feature type="non-terminal residue" evidence="1">
    <location>
        <position position="1"/>
    </location>
</feature>
<name>A0A0F9D7D0_9ZZZZ</name>
<comment type="caution">
    <text evidence="1">The sequence shown here is derived from an EMBL/GenBank/DDBJ whole genome shotgun (WGS) entry which is preliminary data.</text>
</comment>
<dbReference type="EMBL" id="LAZR01043058">
    <property type="protein sequence ID" value="KKL08003.1"/>
    <property type="molecule type" value="Genomic_DNA"/>
</dbReference>
<evidence type="ECO:0000313" key="1">
    <source>
        <dbReference type="EMBL" id="KKL08003.1"/>
    </source>
</evidence>
<reference evidence="1" key="1">
    <citation type="journal article" date="2015" name="Nature">
        <title>Complex archaea that bridge the gap between prokaryotes and eukaryotes.</title>
        <authorList>
            <person name="Spang A."/>
            <person name="Saw J.H."/>
            <person name="Jorgensen S.L."/>
            <person name="Zaremba-Niedzwiedzka K."/>
            <person name="Martijn J."/>
            <person name="Lind A.E."/>
            <person name="van Eijk R."/>
            <person name="Schleper C."/>
            <person name="Guy L."/>
            <person name="Ettema T.J."/>
        </authorList>
    </citation>
    <scope>NUCLEOTIDE SEQUENCE</scope>
</reference>
<gene>
    <name evidence="1" type="ORF">LCGC14_2580290</name>
</gene>
<protein>
    <submittedName>
        <fullName evidence="1">Uncharacterized protein</fullName>
    </submittedName>
</protein>
<proteinExistence type="predicted"/>
<sequence>GFYRFFELYLTHPNGTEVLMATFREWDESVPPSNPLNSRYALGPFHGFGVVQSYGGDSSNLSQHQVLIDSFSARTIPSSISDKIYFFEDYMDRDLILWNTSSAQDRVTDQTPFMEDEKIVTNSDYVGANIFYCSRFPGDISYPANRVQPTFIDQNIQLGACGSLANDPRPGWASLLRLLPKAADRTPPNPGGVTDVSMVIGVNRIWYSHDGAYPHVWMCGRLFNTTSQWASRYRLRISRFDCVSDYPLVGPEGLSQGDKVWRISAYNSGSGVATDIPAVEEFLIIGTHTSLDWTEYSIGSVGERENRSVWNYFRIDMYNVGPPENHQISFDVYVGSDLRTIGEEDENIHPDEIDFQFLVNLTIDRITNTTDGHQYAIALFSGSYDESTEGLIGPGGTGDDYSSSAYINYVALSTIGPIGGPETGACCHSMGGCTEDVLSEDCLDPDVWKVELTCEQASCQEDFAVGAGCTN</sequence>
<feature type="non-terminal residue" evidence="1">
    <location>
        <position position="471"/>
    </location>
</feature>
<dbReference type="AlphaFoldDB" id="A0A0F9D7D0"/>